<organism evidence="7 8">
    <name type="scientific">Pedobacter suwonensis</name>
    <dbReference type="NCBI Taxonomy" id="332999"/>
    <lineage>
        <taxon>Bacteria</taxon>
        <taxon>Pseudomonadati</taxon>
        <taxon>Bacteroidota</taxon>
        <taxon>Sphingobacteriia</taxon>
        <taxon>Sphingobacteriales</taxon>
        <taxon>Sphingobacteriaceae</taxon>
        <taxon>Pedobacter</taxon>
    </lineage>
</organism>
<keyword evidence="3" id="KW-0378">Hydrolase</keyword>
<dbReference type="EMBL" id="FOJM01000002">
    <property type="protein sequence ID" value="SFA41390.1"/>
    <property type="molecule type" value="Genomic_DNA"/>
</dbReference>
<proteinExistence type="predicted"/>
<evidence type="ECO:0000313" key="7">
    <source>
        <dbReference type="EMBL" id="SFA41390.1"/>
    </source>
</evidence>
<keyword evidence="5" id="KW-0482">Metalloprotease</keyword>
<dbReference type="STRING" id="332999.SAMN04488511_102312"/>
<keyword evidence="2" id="KW-0479">Metal-binding</keyword>
<evidence type="ECO:0000313" key="8">
    <source>
        <dbReference type="Proteomes" id="UP000198836"/>
    </source>
</evidence>
<evidence type="ECO:0000256" key="4">
    <source>
        <dbReference type="ARBA" id="ARBA00022833"/>
    </source>
</evidence>
<dbReference type="OrthoDB" id="9804482at2"/>
<dbReference type="Proteomes" id="UP000198836">
    <property type="component" value="Unassembled WGS sequence"/>
</dbReference>
<dbReference type="InterPro" id="IPR025657">
    <property type="entry name" value="RadC_JAB"/>
</dbReference>
<dbReference type="InterPro" id="IPR020891">
    <property type="entry name" value="UPF0758_CS"/>
</dbReference>
<dbReference type="PROSITE" id="PS01302">
    <property type="entry name" value="UPF0758"/>
    <property type="match status" value="1"/>
</dbReference>
<reference evidence="8" key="1">
    <citation type="submission" date="2016-10" db="EMBL/GenBank/DDBJ databases">
        <authorList>
            <person name="Varghese N."/>
            <person name="Submissions S."/>
        </authorList>
    </citation>
    <scope>NUCLEOTIDE SEQUENCE [LARGE SCALE GENOMIC DNA]</scope>
    <source>
        <strain evidence="8">DSM 18130</strain>
    </source>
</reference>
<sequence length="151" mass="16740">MENLSFKVAEIEISYRPAFKLAELPKVTSSREAYKVLIERWDEGRMELLEEFKVILLNTKGRVLGVVNISQGGFSGTVADPRVIFAVALKACASSMILAHNHPSGELSPSDADLTLTKRLKSGGDILGIEVHDHLIVSRYGFYSFLEEGRM</sequence>
<dbReference type="PROSITE" id="PS50249">
    <property type="entry name" value="MPN"/>
    <property type="match status" value="1"/>
</dbReference>
<evidence type="ECO:0000256" key="3">
    <source>
        <dbReference type="ARBA" id="ARBA00022801"/>
    </source>
</evidence>
<feature type="domain" description="MPN" evidence="6">
    <location>
        <begin position="26"/>
        <end position="151"/>
    </location>
</feature>
<evidence type="ECO:0000256" key="2">
    <source>
        <dbReference type="ARBA" id="ARBA00022723"/>
    </source>
</evidence>
<dbReference type="InterPro" id="IPR037518">
    <property type="entry name" value="MPN"/>
</dbReference>
<dbReference type="SUPFAM" id="SSF102712">
    <property type="entry name" value="JAB1/MPN domain"/>
    <property type="match status" value="1"/>
</dbReference>
<dbReference type="InterPro" id="IPR001405">
    <property type="entry name" value="UPF0758"/>
</dbReference>
<dbReference type="RefSeq" id="WP_090980578.1">
    <property type="nucleotide sequence ID" value="NZ_FOJM01000002.1"/>
</dbReference>
<accession>A0A1I0SPE1</accession>
<keyword evidence="4" id="KW-0862">Zinc</keyword>
<evidence type="ECO:0000256" key="5">
    <source>
        <dbReference type="ARBA" id="ARBA00023049"/>
    </source>
</evidence>
<evidence type="ECO:0000259" key="6">
    <source>
        <dbReference type="PROSITE" id="PS50249"/>
    </source>
</evidence>
<evidence type="ECO:0000256" key="1">
    <source>
        <dbReference type="ARBA" id="ARBA00022670"/>
    </source>
</evidence>
<name>A0A1I0SPE1_9SPHI</name>
<dbReference type="Pfam" id="PF04002">
    <property type="entry name" value="RadC"/>
    <property type="match status" value="1"/>
</dbReference>
<dbReference type="Gene3D" id="3.40.140.10">
    <property type="entry name" value="Cytidine Deaminase, domain 2"/>
    <property type="match status" value="1"/>
</dbReference>
<dbReference type="PANTHER" id="PTHR30471">
    <property type="entry name" value="DNA REPAIR PROTEIN RADC"/>
    <property type="match status" value="1"/>
</dbReference>
<gene>
    <name evidence="7" type="ORF">SAMN04488511_102312</name>
</gene>
<keyword evidence="1" id="KW-0645">Protease</keyword>
<protein>
    <submittedName>
        <fullName evidence="7">DNA repair protein RadC</fullName>
    </submittedName>
</protein>
<keyword evidence="8" id="KW-1185">Reference proteome</keyword>
<dbReference type="GO" id="GO:0008237">
    <property type="term" value="F:metallopeptidase activity"/>
    <property type="evidence" value="ECO:0007669"/>
    <property type="project" value="UniProtKB-KW"/>
</dbReference>
<dbReference type="GO" id="GO:0046872">
    <property type="term" value="F:metal ion binding"/>
    <property type="evidence" value="ECO:0007669"/>
    <property type="project" value="UniProtKB-KW"/>
</dbReference>
<dbReference type="CDD" id="cd08071">
    <property type="entry name" value="MPN_DUF2466"/>
    <property type="match status" value="1"/>
</dbReference>
<dbReference type="PANTHER" id="PTHR30471:SF3">
    <property type="entry name" value="UPF0758 PROTEIN YEES-RELATED"/>
    <property type="match status" value="1"/>
</dbReference>
<dbReference type="AlphaFoldDB" id="A0A1I0SPE1"/>
<dbReference type="GO" id="GO:0006508">
    <property type="term" value="P:proteolysis"/>
    <property type="evidence" value="ECO:0007669"/>
    <property type="project" value="UniProtKB-KW"/>
</dbReference>